<keyword evidence="4" id="KW-0732">Signal</keyword>
<dbReference type="InterPro" id="IPR017850">
    <property type="entry name" value="Alkaline_phosphatase_core_sf"/>
</dbReference>
<protein>
    <submittedName>
        <fullName evidence="6">Heparan N-sulfatase</fullName>
    </submittedName>
</protein>
<dbReference type="EMBL" id="AP024702">
    <property type="protein sequence ID" value="BCX46900.1"/>
    <property type="molecule type" value="Genomic_DNA"/>
</dbReference>
<dbReference type="InterPro" id="IPR000917">
    <property type="entry name" value="Sulfatase_N"/>
</dbReference>
<evidence type="ECO:0000256" key="2">
    <source>
        <dbReference type="ARBA" id="ARBA00022801"/>
    </source>
</evidence>
<organism evidence="6 7">
    <name type="scientific">Haloferula helveola</name>
    <dbReference type="NCBI Taxonomy" id="490095"/>
    <lineage>
        <taxon>Bacteria</taxon>
        <taxon>Pseudomonadati</taxon>
        <taxon>Verrucomicrobiota</taxon>
        <taxon>Verrucomicrobiia</taxon>
        <taxon>Verrucomicrobiales</taxon>
        <taxon>Verrucomicrobiaceae</taxon>
        <taxon>Haloferula</taxon>
    </lineage>
</organism>
<evidence type="ECO:0000259" key="5">
    <source>
        <dbReference type="Pfam" id="PF00884"/>
    </source>
</evidence>
<dbReference type="PANTHER" id="PTHR43751:SF1">
    <property type="entry name" value="SULFATASE ATSG-RELATED"/>
    <property type="match status" value="1"/>
</dbReference>
<dbReference type="CDD" id="cd16027">
    <property type="entry name" value="SGSH"/>
    <property type="match status" value="1"/>
</dbReference>
<gene>
    <name evidence="6" type="ORF">HAHE_08080</name>
</gene>
<evidence type="ECO:0000256" key="1">
    <source>
        <dbReference type="ARBA" id="ARBA00008779"/>
    </source>
</evidence>
<feature type="domain" description="Sulfatase N-terminal" evidence="5">
    <location>
        <begin position="22"/>
        <end position="295"/>
    </location>
</feature>
<evidence type="ECO:0000313" key="6">
    <source>
        <dbReference type="EMBL" id="BCX46900.1"/>
    </source>
</evidence>
<evidence type="ECO:0000256" key="4">
    <source>
        <dbReference type="SAM" id="SignalP"/>
    </source>
</evidence>
<dbReference type="RefSeq" id="WP_338688821.1">
    <property type="nucleotide sequence ID" value="NZ_AP024702.1"/>
</dbReference>
<proteinExistence type="inferred from homology"/>
<dbReference type="SUPFAM" id="SSF53649">
    <property type="entry name" value="Alkaline phosphatase-like"/>
    <property type="match status" value="1"/>
</dbReference>
<dbReference type="Gene3D" id="3.40.720.10">
    <property type="entry name" value="Alkaline Phosphatase, subunit A"/>
    <property type="match status" value="1"/>
</dbReference>
<feature type="chain" id="PRO_5045082455" evidence="4">
    <location>
        <begin position="20"/>
        <end position="488"/>
    </location>
</feature>
<dbReference type="Proteomes" id="UP001374893">
    <property type="component" value="Chromosome"/>
</dbReference>
<dbReference type="PANTHER" id="PTHR43751">
    <property type="entry name" value="SULFATASE"/>
    <property type="match status" value="1"/>
</dbReference>
<dbReference type="Pfam" id="PF00884">
    <property type="entry name" value="Sulfatase"/>
    <property type="match status" value="1"/>
</dbReference>
<reference evidence="6 7" key="1">
    <citation type="submission" date="2021-06" db="EMBL/GenBank/DDBJ databases">
        <title>Complete genome of Haloferula helveola possessing various polysaccharide degrading enzymes.</title>
        <authorList>
            <person name="Takami H."/>
            <person name="Huang C."/>
            <person name="Hamasaki K."/>
        </authorList>
    </citation>
    <scope>NUCLEOTIDE SEQUENCE [LARGE SCALE GENOMIC DNA]</scope>
    <source>
        <strain evidence="6 7">CN-1</strain>
    </source>
</reference>
<dbReference type="InterPro" id="IPR024607">
    <property type="entry name" value="Sulfatase_CS"/>
</dbReference>
<evidence type="ECO:0000313" key="7">
    <source>
        <dbReference type="Proteomes" id="UP001374893"/>
    </source>
</evidence>
<sequence>MFVRIFFLFALLASGLAATERPNILFCMADDWGWPHAGVYGDKAISTPSFDRIAKEGALFHHTYVSSPSCTPSRNAVITGKYHWQLGPGANLWSTLPVEEESYIHLLADSGYVIGQNRAKTWGPGSIKDWKEHHGEAPAGPTFKTIADFLDQTDTKDKPFFFWLASHDPHRGYKKDTGKDSGIDLSKVHLFGHYPDNEVVRGDVADYYFAVQRWDRLVGSALEELEKRGLLDNTIIIVTGDHGMPFPRCKGNLYDSGTRVPFAVRWPKGIKGGREVEDFVSFTGVAPTLLELCGVEVPAEMTGQSFVSLLKSEKSGLLEPDKRLDIVFGRERHAPAQEKPNMGGYPSRAIRTRDFLYIHNYQPDWWPAGTGDTEKSNGPGRTYADCDGGPTKNDIIENRDKDEAHKRAFALCFGKRPEHELYDLSKDPEQLHNVADDPAYQQKLGELQQRLEQRLTELKDPRVKNPKTLEFDGHPFLGGGFGAPRVGN</sequence>
<keyword evidence="7" id="KW-1185">Reference proteome</keyword>
<accession>A0ABM7RIP5</accession>
<name>A0ABM7RIP5_9BACT</name>
<feature type="region of interest" description="Disordered" evidence="3">
    <location>
        <begin position="465"/>
        <end position="488"/>
    </location>
</feature>
<evidence type="ECO:0000256" key="3">
    <source>
        <dbReference type="SAM" id="MobiDB-lite"/>
    </source>
</evidence>
<dbReference type="PROSITE" id="PS00523">
    <property type="entry name" value="SULFATASE_1"/>
    <property type="match status" value="1"/>
</dbReference>
<dbReference type="InterPro" id="IPR052701">
    <property type="entry name" value="GAG_Ulvan_Degrading_Sulfatases"/>
</dbReference>
<comment type="similarity">
    <text evidence="1">Belongs to the sulfatase family.</text>
</comment>
<feature type="signal peptide" evidence="4">
    <location>
        <begin position="1"/>
        <end position="19"/>
    </location>
</feature>
<keyword evidence="2" id="KW-0378">Hydrolase</keyword>